<dbReference type="Proteomes" id="UP000051249">
    <property type="component" value="Unassembled WGS sequence"/>
</dbReference>
<dbReference type="InterPro" id="IPR006139">
    <property type="entry name" value="D-isomer_2_OHA_DH_cat_dom"/>
</dbReference>
<dbReference type="InterPro" id="IPR006140">
    <property type="entry name" value="D-isomer_DH_NAD-bd"/>
</dbReference>
<dbReference type="SUPFAM" id="SSF51735">
    <property type="entry name" value="NAD(P)-binding Rossmann-fold domains"/>
    <property type="match status" value="1"/>
</dbReference>
<dbReference type="InterPro" id="IPR058205">
    <property type="entry name" value="D-LDH-like"/>
</dbReference>
<dbReference type="Pfam" id="PF00389">
    <property type="entry name" value="2-Hacid_dh"/>
    <property type="match status" value="1"/>
</dbReference>
<dbReference type="AlphaFoldDB" id="A0A0R2NMT5"/>
<feature type="domain" description="D-isomer specific 2-hydroxyacid dehydrogenase catalytic" evidence="5">
    <location>
        <begin position="3"/>
        <end position="328"/>
    </location>
</feature>
<evidence type="ECO:0000313" key="8">
    <source>
        <dbReference type="Proteomes" id="UP000051249"/>
    </source>
</evidence>
<keyword evidence="8" id="KW-1185">Reference proteome</keyword>
<feature type="domain" description="D-isomer specific 2-hydroxyacid dehydrogenase NAD-binding" evidence="6">
    <location>
        <begin position="112"/>
        <end position="297"/>
    </location>
</feature>
<dbReference type="PANTHER" id="PTHR43026:SF1">
    <property type="entry name" value="2-HYDROXYACID DEHYDROGENASE HOMOLOG 1-RELATED"/>
    <property type="match status" value="1"/>
</dbReference>
<dbReference type="Gene3D" id="3.40.50.720">
    <property type="entry name" value="NAD(P)-binding Rossmann-like Domain"/>
    <property type="match status" value="2"/>
</dbReference>
<comment type="caution">
    <text evidence="7">The sequence shown here is derived from an EMBL/GenBank/DDBJ whole genome shotgun (WGS) entry which is preliminary data.</text>
</comment>
<organism evidence="7 8">
    <name type="scientific">Pediococcus argentinicus</name>
    <dbReference type="NCBI Taxonomy" id="480391"/>
    <lineage>
        <taxon>Bacteria</taxon>
        <taxon>Bacillati</taxon>
        <taxon>Bacillota</taxon>
        <taxon>Bacilli</taxon>
        <taxon>Lactobacillales</taxon>
        <taxon>Lactobacillaceae</taxon>
        <taxon>Pediococcus</taxon>
    </lineage>
</organism>
<evidence type="ECO:0000313" key="7">
    <source>
        <dbReference type="EMBL" id="KRO26146.1"/>
    </source>
</evidence>
<evidence type="ECO:0000259" key="6">
    <source>
        <dbReference type="Pfam" id="PF02826"/>
    </source>
</evidence>
<evidence type="ECO:0000256" key="4">
    <source>
        <dbReference type="RuleBase" id="RU003719"/>
    </source>
</evidence>
<proteinExistence type="inferred from homology"/>
<dbReference type="InterPro" id="IPR029753">
    <property type="entry name" value="D-isomer_DH_CS"/>
</dbReference>
<comment type="similarity">
    <text evidence="1 4">Belongs to the D-isomer specific 2-hydroxyacid dehydrogenase family.</text>
</comment>
<keyword evidence="3" id="KW-0520">NAD</keyword>
<reference evidence="7 8" key="1">
    <citation type="journal article" date="2015" name="Genome Announc.">
        <title>Expanding the biotechnology potential of lactobacilli through comparative genomics of 213 strains and associated genera.</title>
        <authorList>
            <person name="Sun Z."/>
            <person name="Harris H.M."/>
            <person name="McCann A."/>
            <person name="Guo C."/>
            <person name="Argimon S."/>
            <person name="Zhang W."/>
            <person name="Yang X."/>
            <person name="Jeffery I.B."/>
            <person name="Cooney J.C."/>
            <person name="Kagawa T.F."/>
            <person name="Liu W."/>
            <person name="Song Y."/>
            <person name="Salvetti E."/>
            <person name="Wrobel A."/>
            <person name="Rasinkangas P."/>
            <person name="Parkhill J."/>
            <person name="Rea M.C."/>
            <person name="O'Sullivan O."/>
            <person name="Ritari J."/>
            <person name="Douillard F.P."/>
            <person name="Paul Ross R."/>
            <person name="Yang R."/>
            <person name="Briner A.E."/>
            <person name="Felis G.E."/>
            <person name="de Vos W.M."/>
            <person name="Barrangou R."/>
            <person name="Klaenhammer T.R."/>
            <person name="Caufield P.W."/>
            <person name="Cui Y."/>
            <person name="Zhang H."/>
            <person name="O'Toole P.W."/>
        </authorList>
    </citation>
    <scope>NUCLEOTIDE SEQUENCE [LARGE SCALE GENOMIC DNA]</scope>
    <source>
        <strain evidence="7 8">DSM 23026</strain>
    </source>
</reference>
<dbReference type="PROSITE" id="PS00671">
    <property type="entry name" value="D_2_HYDROXYACID_DH_3"/>
    <property type="match status" value="1"/>
</dbReference>
<sequence length="330" mass="36046">MKILMFSVREDEKQFIQKWAQEHDAEVETNQEIVDAQTIELAKGFDGISVQQHEAINDPAVYEKLAQMGIHHIALRMTGFNVVNLEAAKENGIAITNVPAYSPRSVSEEALAYTMGLLRKIKEAGLKMKEHDFSWPGLQTTEIHNMTVGILGAGKIGGTSARIFRALGARVIANDLVQRPELADTLEYVSFDELLKQSDVITIHTILDDSTHHLIDADALHKMKNTALLINCARGPIVEPNALVAALQNGEIAGAGLDTVEGEEGVVENDLRDSDRDLSLFDTLLAMPNVTMTPHIGFYTDAAVSSMVSMSLNDVDSLLHDKPSDHIVGG</sequence>
<dbReference type="GO" id="GO:0008720">
    <property type="term" value="F:D-lactate dehydrogenase (NAD+) activity"/>
    <property type="evidence" value="ECO:0007669"/>
    <property type="project" value="TreeGrafter"/>
</dbReference>
<evidence type="ECO:0000259" key="5">
    <source>
        <dbReference type="Pfam" id="PF00389"/>
    </source>
</evidence>
<name>A0A0R2NMT5_9LACO</name>
<accession>A0A0R2NMT5</accession>
<dbReference type="Pfam" id="PF02826">
    <property type="entry name" value="2-Hacid_dh_C"/>
    <property type="match status" value="1"/>
</dbReference>
<dbReference type="PANTHER" id="PTHR43026">
    <property type="entry name" value="2-HYDROXYACID DEHYDROGENASE HOMOLOG 1-RELATED"/>
    <property type="match status" value="1"/>
</dbReference>
<dbReference type="SUPFAM" id="SSF52283">
    <property type="entry name" value="Formate/glycerate dehydrogenase catalytic domain-like"/>
    <property type="match status" value="1"/>
</dbReference>
<gene>
    <name evidence="7" type="ORF">IV88_GL000606</name>
</gene>
<evidence type="ECO:0000256" key="1">
    <source>
        <dbReference type="ARBA" id="ARBA00005854"/>
    </source>
</evidence>
<evidence type="ECO:0000256" key="2">
    <source>
        <dbReference type="ARBA" id="ARBA00023002"/>
    </source>
</evidence>
<keyword evidence="2 4" id="KW-0560">Oxidoreductase</keyword>
<dbReference type="InterPro" id="IPR036291">
    <property type="entry name" value="NAD(P)-bd_dom_sf"/>
</dbReference>
<evidence type="ECO:0000256" key="3">
    <source>
        <dbReference type="ARBA" id="ARBA00023027"/>
    </source>
</evidence>
<dbReference type="GO" id="GO:0051287">
    <property type="term" value="F:NAD binding"/>
    <property type="evidence" value="ECO:0007669"/>
    <property type="project" value="InterPro"/>
</dbReference>
<dbReference type="RefSeq" id="WP_057797738.1">
    <property type="nucleotide sequence ID" value="NZ_BJZZ01000002.1"/>
</dbReference>
<dbReference type="CDD" id="cd12186">
    <property type="entry name" value="LDH"/>
    <property type="match status" value="1"/>
</dbReference>
<protein>
    <submittedName>
        <fullName evidence="7">D-lactate dehydrogenase</fullName>
    </submittedName>
</protein>
<dbReference type="EMBL" id="JQCQ01000002">
    <property type="protein sequence ID" value="KRO26146.1"/>
    <property type="molecule type" value="Genomic_DNA"/>
</dbReference>
<dbReference type="PATRIC" id="fig|480391.4.peg.613"/>